<proteinExistence type="predicted"/>
<feature type="compositionally biased region" description="Basic and acidic residues" evidence="1">
    <location>
        <begin position="31"/>
        <end position="43"/>
    </location>
</feature>
<sequence>GWAISTPVEEQYRGGGHTGAARVGAAGDGRAVPHAEGSIERAKAPKGGLQGRRSVPPRSAGEGPTGGNRPFRNGVRVPLGRM</sequence>
<accession>A0A061R5S7</accession>
<feature type="region of interest" description="Disordered" evidence="1">
    <location>
        <begin position="1"/>
        <end position="82"/>
    </location>
</feature>
<protein>
    <submittedName>
        <fullName evidence="2">Uncharacterized protein</fullName>
    </submittedName>
</protein>
<evidence type="ECO:0000256" key="1">
    <source>
        <dbReference type="SAM" id="MobiDB-lite"/>
    </source>
</evidence>
<dbReference type="EMBL" id="GBEZ01020810">
    <property type="protein sequence ID" value="JAC65891.1"/>
    <property type="molecule type" value="Transcribed_RNA"/>
</dbReference>
<gene>
    <name evidence="2" type="ORF">TSPGSL018_14999</name>
</gene>
<feature type="compositionally biased region" description="Low complexity" evidence="1">
    <location>
        <begin position="19"/>
        <end position="30"/>
    </location>
</feature>
<feature type="non-terminal residue" evidence="2">
    <location>
        <position position="1"/>
    </location>
</feature>
<name>A0A061R5S7_9CHLO</name>
<dbReference type="AlphaFoldDB" id="A0A061R5S7"/>
<evidence type="ECO:0000313" key="2">
    <source>
        <dbReference type="EMBL" id="JAC65891.1"/>
    </source>
</evidence>
<organism evidence="2">
    <name type="scientific">Tetraselmis sp. GSL018</name>
    <dbReference type="NCBI Taxonomy" id="582737"/>
    <lineage>
        <taxon>Eukaryota</taxon>
        <taxon>Viridiplantae</taxon>
        <taxon>Chlorophyta</taxon>
        <taxon>core chlorophytes</taxon>
        <taxon>Chlorodendrophyceae</taxon>
        <taxon>Chlorodendrales</taxon>
        <taxon>Chlorodendraceae</taxon>
        <taxon>Tetraselmis</taxon>
    </lineage>
</organism>
<reference evidence="2" key="1">
    <citation type="submission" date="2014-05" db="EMBL/GenBank/DDBJ databases">
        <title>The transcriptome of the halophilic microalga Tetraselmis sp. GSL018 isolated from the Great Salt Lake, Utah.</title>
        <authorList>
            <person name="Jinkerson R.E."/>
            <person name="D'Adamo S."/>
            <person name="Posewitz M.C."/>
        </authorList>
    </citation>
    <scope>NUCLEOTIDE SEQUENCE</scope>
    <source>
        <strain evidence="2">GSL018</strain>
    </source>
</reference>
<feature type="non-terminal residue" evidence="2">
    <location>
        <position position="82"/>
    </location>
</feature>